<keyword evidence="1" id="KW-0378">Hydrolase</keyword>
<evidence type="ECO:0000256" key="3">
    <source>
        <dbReference type="SAM" id="SignalP"/>
    </source>
</evidence>
<name>A0AAE3FEN4_9BACT</name>
<evidence type="ECO:0000259" key="4">
    <source>
        <dbReference type="Pfam" id="PF16874"/>
    </source>
</evidence>
<feature type="chain" id="PRO_5042281067" evidence="3">
    <location>
        <begin position="23"/>
        <end position="745"/>
    </location>
</feature>
<feature type="signal peptide" evidence="3">
    <location>
        <begin position="1"/>
        <end position="22"/>
    </location>
</feature>
<organism evidence="5 6">
    <name type="scientific">Candidatus Colimorpha enterica</name>
    <dbReference type="NCBI Taxonomy" id="3083063"/>
    <lineage>
        <taxon>Bacteria</taxon>
        <taxon>Pseudomonadati</taxon>
        <taxon>Bacteroidota</taxon>
        <taxon>Bacteroidia</taxon>
        <taxon>Bacteroidales</taxon>
        <taxon>Candidatus Colimorpha</taxon>
    </lineage>
</organism>
<evidence type="ECO:0000313" key="5">
    <source>
        <dbReference type="EMBL" id="MCI5754956.1"/>
    </source>
</evidence>
<evidence type="ECO:0000313" key="6">
    <source>
        <dbReference type="Proteomes" id="UP001139365"/>
    </source>
</evidence>
<proteinExistence type="predicted"/>
<comment type="caution">
    <text evidence="5">The sequence shown here is derived from an EMBL/GenBank/DDBJ whole genome shotgun (WGS) entry which is preliminary data.</text>
</comment>
<dbReference type="InterPro" id="IPR017853">
    <property type="entry name" value="GH"/>
</dbReference>
<dbReference type="GO" id="GO:0016798">
    <property type="term" value="F:hydrolase activity, acting on glycosyl bonds"/>
    <property type="evidence" value="ECO:0007669"/>
    <property type="project" value="UniProtKB-KW"/>
</dbReference>
<accession>A0AAE3FEN4</accession>
<dbReference type="Pfam" id="PF16874">
    <property type="entry name" value="Glyco_hydro_36C"/>
    <property type="match status" value="1"/>
</dbReference>
<protein>
    <submittedName>
        <fullName evidence="5">GH36 C-terminal domain-containing protein</fullName>
    </submittedName>
</protein>
<dbReference type="Proteomes" id="UP001139365">
    <property type="component" value="Unassembled WGS sequence"/>
</dbReference>
<keyword evidence="2" id="KW-0326">Glycosidase</keyword>
<dbReference type="SUPFAM" id="SSF51445">
    <property type="entry name" value="(Trans)glycosidases"/>
    <property type="match status" value="1"/>
</dbReference>
<evidence type="ECO:0000256" key="2">
    <source>
        <dbReference type="ARBA" id="ARBA00023295"/>
    </source>
</evidence>
<dbReference type="Gene3D" id="3.20.20.70">
    <property type="entry name" value="Aldolase class I"/>
    <property type="match status" value="1"/>
</dbReference>
<dbReference type="Gene3D" id="2.60.40.1180">
    <property type="entry name" value="Golgi alpha-mannosidase II"/>
    <property type="match status" value="1"/>
</dbReference>
<dbReference type="PROSITE" id="PS51257">
    <property type="entry name" value="PROKAR_LIPOPROTEIN"/>
    <property type="match status" value="1"/>
</dbReference>
<dbReference type="InterPro" id="IPR013785">
    <property type="entry name" value="Aldolase_TIM"/>
</dbReference>
<dbReference type="InterPro" id="IPR031705">
    <property type="entry name" value="Glyco_hydro_36_C"/>
</dbReference>
<dbReference type="InterPro" id="IPR013780">
    <property type="entry name" value="Glyco_hydro_b"/>
</dbReference>
<keyword evidence="3" id="KW-0732">Signal</keyword>
<dbReference type="AlphaFoldDB" id="A0AAE3FEN4"/>
<evidence type="ECO:0000256" key="1">
    <source>
        <dbReference type="ARBA" id="ARBA00022801"/>
    </source>
</evidence>
<dbReference type="EMBL" id="JALEMU010000027">
    <property type="protein sequence ID" value="MCI5754956.1"/>
    <property type="molecule type" value="Genomic_DNA"/>
</dbReference>
<reference evidence="5 6" key="1">
    <citation type="submission" date="2022-03" db="EMBL/GenBank/DDBJ databases">
        <title>Metagenome-assembled genomes from swine fecal metagenomes.</title>
        <authorList>
            <person name="Holman D.B."/>
            <person name="Kommadath A."/>
        </authorList>
    </citation>
    <scope>NUCLEOTIDE SEQUENCE [LARGE SCALE GENOMIC DNA]</scope>
    <source>
        <strain evidence="5">SUG147</strain>
    </source>
</reference>
<sequence length="745" mass="82486">MIRKTGIITAVLAVFTALVLCACSRTGGDDGTGSVTTGGTGEEAVRNDKTEFVLKSKTTESVISVKNGVLSLSSLKTESGKEKTGAPTDYALPEAYETGASAKKKFDWVYRGYSVYTDGKGGSGYRFIFDDGDAGAEYEVYAVVRADMPGPVELFGYLTNKGNRAMTLMPGAFFRASTGGDKVPVAWTFNKESGTAEGWKVPYNNQLASGSGIYQTELTQGNTASAYSRVNQNWNDSGAIPMMYLDYGDSGVYFALEWTNGKLSATGMKNNGAVLSVCLYEQGFRTQIPAGAVFYLPSVYIGAYDGDVDIGSNIFKHWFLRYKAPSNLLEEKDEPLTQEDMQLGYDVAKYGIQQIKWDYGWWSDEIVTGQWRTNEGLLEVRNSAYLGVLKSAGCTTLKRFVSKANKAGVKLTLYILLKDTQLDQPGLPTSVGRNGHPEWFSNICITGVGNSADLGNEECVEFYKQYLGDFFKKNGVTTWRSDFEPICRESDKKNRHFAGGNDVQYWCTVGFGELVDYLSENVDGFRYESCSSGGSMKDFFTMSKASVIQCEDASEFMSAHITFYDSSYCIPAAQLQLPVNALTYTPGSEYYSGIGDYLYGFRCTLTGAVMLSSWGGASQEDISYWDYYIKNLYNTVMKPLIKYGDLYHILPRPDGIHWDGLEYIDTDSENEIKGMVLLWKPTDTEGAEKTVYLRGLDEKTTYNLKFEDRPEQNCTKTGAELMKKGLTVRIEGQSGSEMIWISEAK</sequence>
<feature type="domain" description="Glycosyl hydrolase family 36 C-terminal" evidence="4">
    <location>
        <begin position="686"/>
        <end position="741"/>
    </location>
</feature>
<gene>
    <name evidence="5" type="ORF">MR241_01525</name>
</gene>